<evidence type="ECO:0000256" key="1">
    <source>
        <dbReference type="ARBA" id="ARBA00010641"/>
    </source>
</evidence>
<evidence type="ECO:0000259" key="6">
    <source>
        <dbReference type="PROSITE" id="PS51900"/>
    </source>
</evidence>
<organism evidence="7 8">
    <name type="scientific">Actinorhabdospora filicis</name>
    <dbReference type="NCBI Taxonomy" id="1785913"/>
    <lineage>
        <taxon>Bacteria</taxon>
        <taxon>Bacillati</taxon>
        <taxon>Actinomycetota</taxon>
        <taxon>Actinomycetes</taxon>
        <taxon>Micromonosporales</taxon>
        <taxon>Micromonosporaceae</taxon>
        <taxon>Actinorhabdospora</taxon>
    </lineage>
</organism>
<reference evidence="7" key="1">
    <citation type="submission" date="2023-03" db="EMBL/GenBank/DDBJ databases">
        <title>Actinorhabdospora filicis NBRC 111898.</title>
        <authorList>
            <person name="Ichikawa N."/>
            <person name="Sato H."/>
            <person name="Tonouchi N."/>
        </authorList>
    </citation>
    <scope>NUCLEOTIDE SEQUENCE</scope>
    <source>
        <strain evidence="7">NBRC 111898</strain>
    </source>
</reference>
<keyword evidence="5" id="KW-0238">DNA-binding</keyword>
<evidence type="ECO:0000256" key="3">
    <source>
        <dbReference type="ARBA" id="ARBA00023082"/>
    </source>
</evidence>
<evidence type="ECO:0000313" key="7">
    <source>
        <dbReference type="EMBL" id="GLZ77619.1"/>
    </source>
</evidence>
<protein>
    <recommendedName>
        <fullName evidence="6">Core-binding (CB) domain-containing protein</fullName>
    </recommendedName>
</protein>
<dbReference type="InterPro" id="IPR013324">
    <property type="entry name" value="RNA_pol_sigma_r3/r4-like"/>
</dbReference>
<dbReference type="InterPro" id="IPR044068">
    <property type="entry name" value="CB"/>
</dbReference>
<evidence type="ECO:0000256" key="5">
    <source>
        <dbReference type="PROSITE-ProRule" id="PRU01248"/>
    </source>
</evidence>
<keyword evidence="2" id="KW-0805">Transcription regulation</keyword>
<dbReference type="InterPro" id="IPR013249">
    <property type="entry name" value="RNA_pol_sigma70_r4_t2"/>
</dbReference>
<dbReference type="Pfam" id="PF08281">
    <property type="entry name" value="Sigma70_r4_2"/>
    <property type="match status" value="1"/>
</dbReference>
<dbReference type="Gene3D" id="1.10.1740.10">
    <property type="match status" value="1"/>
</dbReference>
<dbReference type="InterPro" id="IPR046531">
    <property type="entry name" value="DUF6596"/>
</dbReference>
<keyword evidence="8" id="KW-1185">Reference proteome</keyword>
<feature type="domain" description="Core-binding (CB)" evidence="6">
    <location>
        <begin position="412"/>
        <end position="491"/>
    </location>
</feature>
<dbReference type="Proteomes" id="UP001165079">
    <property type="component" value="Unassembled WGS sequence"/>
</dbReference>
<dbReference type="PANTHER" id="PTHR47756:SF1">
    <property type="entry name" value="BLL0085 PROTEIN"/>
    <property type="match status" value="1"/>
</dbReference>
<dbReference type="Gene3D" id="1.10.10.10">
    <property type="entry name" value="Winged helix-like DNA-binding domain superfamily/Winged helix DNA-binding domain"/>
    <property type="match status" value="1"/>
</dbReference>
<keyword evidence="4" id="KW-0804">Transcription</keyword>
<evidence type="ECO:0000256" key="2">
    <source>
        <dbReference type="ARBA" id="ARBA00023015"/>
    </source>
</evidence>
<dbReference type="SUPFAM" id="SSF88946">
    <property type="entry name" value="Sigma2 domain of RNA polymerase sigma factors"/>
    <property type="match status" value="1"/>
</dbReference>
<dbReference type="Pfam" id="PF20239">
    <property type="entry name" value="DUF6596"/>
    <property type="match status" value="1"/>
</dbReference>
<comment type="caution">
    <text evidence="7">The sequence shown here is derived from an EMBL/GenBank/DDBJ whole genome shotgun (WGS) entry which is preliminary data.</text>
</comment>
<dbReference type="PANTHER" id="PTHR47756">
    <property type="entry name" value="BLL6612 PROTEIN-RELATED"/>
    <property type="match status" value="1"/>
</dbReference>
<dbReference type="SUPFAM" id="SSF88659">
    <property type="entry name" value="Sigma3 and sigma4 domains of RNA polymerase sigma factors"/>
    <property type="match status" value="1"/>
</dbReference>
<dbReference type="GO" id="GO:0003677">
    <property type="term" value="F:DNA binding"/>
    <property type="evidence" value="ECO:0007669"/>
    <property type="project" value="UniProtKB-UniRule"/>
</dbReference>
<dbReference type="RefSeq" id="WP_349497682.1">
    <property type="nucleotide sequence ID" value="NZ_BSTX01000001.1"/>
</dbReference>
<dbReference type="EMBL" id="BSTX01000001">
    <property type="protein sequence ID" value="GLZ77619.1"/>
    <property type="molecule type" value="Genomic_DNA"/>
</dbReference>
<keyword evidence="3" id="KW-0731">Sigma factor</keyword>
<dbReference type="InterPro" id="IPR013325">
    <property type="entry name" value="RNA_pol_sigma_r2"/>
</dbReference>
<dbReference type="AlphaFoldDB" id="A0A9W6SL07"/>
<dbReference type="GO" id="GO:0006352">
    <property type="term" value="P:DNA-templated transcription initiation"/>
    <property type="evidence" value="ECO:0007669"/>
    <property type="project" value="InterPro"/>
</dbReference>
<evidence type="ECO:0000313" key="8">
    <source>
        <dbReference type="Proteomes" id="UP001165079"/>
    </source>
</evidence>
<dbReference type="PROSITE" id="PS51900">
    <property type="entry name" value="CB"/>
    <property type="match status" value="1"/>
</dbReference>
<accession>A0A9W6SL07</accession>
<proteinExistence type="inferred from homology"/>
<name>A0A9W6SL07_9ACTN</name>
<dbReference type="Pfam" id="PF04542">
    <property type="entry name" value="Sigma70_r2"/>
    <property type="match status" value="1"/>
</dbReference>
<evidence type="ECO:0000256" key="4">
    <source>
        <dbReference type="ARBA" id="ARBA00023163"/>
    </source>
</evidence>
<dbReference type="InterPro" id="IPR036388">
    <property type="entry name" value="WH-like_DNA-bd_sf"/>
</dbReference>
<gene>
    <name evidence="7" type="ORF">Afil01_24260</name>
</gene>
<dbReference type="InterPro" id="IPR007627">
    <property type="entry name" value="RNA_pol_sigma70_r2"/>
</dbReference>
<sequence>MATMDATGRAIDAVWKLESAKIIAALTRLVRDVGLAEELAQDALVAALEQWPAEGVPANPGAWLMTTAKRRAVDRIRRDKRLEERQEDLARSLDQADEVPDDVLRLMFVSCHPVLPPEQRAALTLRLLGGLTAAEVARAFLVTEPVMTQRLADAKRTLAEAGVGFELPAGPELAARLASVLEVVYLIFNEGYSATSGDDLMRADLALEALRLGRVLAELAPDHAEVHGLVALMEIQQSRAGARTGPGGEPVPLHEQNRGRWDPLLIRRGFAAMLRARALGQPPGPYVLQAAIAVSHAQAPSAAETDWVQIAALYGLLVRLLPSPVVRLNRALAVGMAHGADAGLALTDDLTTDPTLRNYHPLSVVRGDLLVRLGRHTEASAEFERAAALTRNSAEREFLLARAGEAPAPAAASLGPSADAFLARGDLSAATVRSYAQTLRRLCVDLGRGTLIGTLSARRVAQLFGVAWGDAAAKTWNRHVAAARSFASWTGVSFADGLERRDEVRVSARAIADLDAVLALDAAPRERAFWRVLAESGASATTALSLDVGELDGDGARGLRWSPATTALLRALTGSRTAGPVFLTDRRPGPGRMPGPADLCPHTGRARLSYERAEYLFKTATGGRYTLHLLSRAGR</sequence>
<comment type="similarity">
    <text evidence="1">Belongs to the sigma-70 factor family. ECF subfamily.</text>
</comment>
<dbReference type="GO" id="GO:0016987">
    <property type="term" value="F:sigma factor activity"/>
    <property type="evidence" value="ECO:0007669"/>
    <property type="project" value="UniProtKB-KW"/>
</dbReference>